<evidence type="ECO:0000313" key="1">
    <source>
        <dbReference type="EMBL" id="KIK46612.1"/>
    </source>
</evidence>
<keyword evidence="2" id="KW-1185">Reference proteome</keyword>
<gene>
    <name evidence="1" type="ORF">CY34DRAFT_800308</name>
</gene>
<organism evidence="1 2">
    <name type="scientific">Suillus luteus UH-Slu-Lm8-n1</name>
    <dbReference type="NCBI Taxonomy" id="930992"/>
    <lineage>
        <taxon>Eukaryota</taxon>
        <taxon>Fungi</taxon>
        <taxon>Dikarya</taxon>
        <taxon>Basidiomycota</taxon>
        <taxon>Agaricomycotina</taxon>
        <taxon>Agaricomycetes</taxon>
        <taxon>Agaricomycetidae</taxon>
        <taxon>Boletales</taxon>
        <taxon>Suillineae</taxon>
        <taxon>Suillaceae</taxon>
        <taxon>Suillus</taxon>
    </lineage>
</organism>
<dbReference type="Proteomes" id="UP000054485">
    <property type="component" value="Unassembled WGS sequence"/>
</dbReference>
<dbReference type="EMBL" id="KN835157">
    <property type="protein sequence ID" value="KIK46612.1"/>
    <property type="molecule type" value="Genomic_DNA"/>
</dbReference>
<reference evidence="1 2" key="1">
    <citation type="submission" date="2014-04" db="EMBL/GenBank/DDBJ databases">
        <authorList>
            <consortium name="DOE Joint Genome Institute"/>
            <person name="Kuo A."/>
            <person name="Ruytinx J."/>
            <person name="Rineau F."/>
            <person name="Colpaert J."/>
            <person name="Kohler A."/>
            <person name="Nagy L.G."/>
            <person name="Floudas D."/>
            <person name="Copeland A."/>
            <person name="Barry K.W."/>
            <person name="Cichocki N."/>
            <person name="Veneault-Fourrey C."/>
            <person name="LaButti K."/>
            <person name="Lindquist E.A."/>
            <person name="Lipzen A."/>
            <person name="Lundell T."/>
            <person name="Morin E."/>
            <person name="Murat C."/>
            <person name="Sun H."/>
            <person name="Tunlid A."/>
            <person name="Henrissat B."/>
            <person name="Grigoriev I.V."/>
            <person name="Hibbett D.S."/>
            <person name="Martin F."/>
            <person name="Nordberg H.P."/>
            <person name="Cantor M.N."/>
            <person name="Hua S.X."/>
        </authorList>
    </citation>
    <scope>NUCLEOTIDE SEQUENCE [LARGE SCALE GENOMIC DNA]</scope>
    <source>
        <strain evidence="1 2">UH-Slu-Lm8-n1</strain>
    </source>
</reference>
<evidence type="ECO:0000313" key="2">
    <source>
        <dbReference type="Proteomes" id="UP000054485"/>
    </source>
</evidence>
<protein>
    <submittedName>
        <fullName evidence="1">Uncharacterized protein</fullName>
    </submittedName>
</protein>
<dbReference type="HOGENOM" id="CLU_2869144_0_0_1"/>
<dbReference type="InParanoid" id="A0A0D0BKX2"/>
<name>A0A0D0BKX2_9AGAM</name>
<accession>A0A0D0BKX2</accession>
<proteinExistence type="predicted"/>
<reference evidence="2" key="2">
    <citation type="submission" date="2015-01" db="EMBL/GenBank/DDBJ databases">
        <title>Evolutionary Origins and Diversification of the Mycorrhizal Mutualists.</title>
        <authorList>
            <consortium name="DOE Joint Genome Institute"/>
            <consortium name="Mycorrhizal Genomics Consortium"/>
            <person name="Kohler A."/>
            <person name="Kuo A."/>
            <person name="Nagy L.G."/>
            <person name="Floudas D."/>
            <person name="Copeland A."/>
            <person name="Barry K.W."/>
            <person name="Cichocki N."/>
            <person name="Veneault-Fourrey C."/>
            <person name="LaButti K."/>
            <person name="Lindquist E.A."/>
            <person name="Lipzen A."/>
            <person name="Lundell T."/>
            <person name="Morin E."/>
            <person name="Murat C."/>
            <person name="Riley R."/>
            <person name="Ohm R."/>
            <person name="Sun H."/>
            <person name="Tunlid A."/>
            <person name="Henrissat B."/>
            <person name="Grigoriev I.V."/>
            <person name="Hibbett D.S."/>
            <person name="Martin F."/>
        </authorList>
    </citation>
    <scope>NUCLEOTIDE SEQUENCE [LARGE SCALE GENOMIC DNA]</scope>
    <source>
        <strain evidence="2">UH-Slu-Lm8-n1</strain>
    </source>
</reference>
<sequence>MPLVDYRVLSREPYNRRSDLWPVCGLWFASLISDSELWSLQTDNLTSPVLSCEVTVLGTRTGKG</sequence>
<dbReference type="AlphaFoldDB" id="A0A0D0BKX2"/>